<comment type="caution">
    <text evidence="3">The sequence shown here is derived from an EMBL/GenBank/DDBJ whole genome shotgun (WGS) entry which is preliminary data.</text>
</comment>
<reference evidence="3" key="1">
    <citation type="submission" date="2021-02" db="EMBL/GenBank/DDBJ databases">
        <authorList>
            <person name="Nowell W R."/>
        </authorList>
    </citation>
    <scope>NUCLEOTIDE SEQUENCE</scope>
</reference>
<protein>
    <submittedName>
        <fullName evidence="3">Uncharacterized protein</fullName>
    </submittedName>
</protein>
<dbReference type="Proteomes" id="UP000663852">
    <property type="component" value="Unassembled WGS sequence"/>
</dbReference>
<accession>A0A815UUN5</accession>
<feature type="transmembrane region" description="Helical" evidence="1">
    <location>
        <begin position="92"/>
        <end position="111"/>
    </location>
</feature>
<keyword evidence="1" id="KW-0472">Membrane</keyword>
<keyword evidence="1" id="KW-1133">Transmembrane helix</keyword>
<dbReference type="AlphaFoldDB" id="A0A815UUN5"/>
<evidence type="ECO:0000313" key="3">
    <source>
        <dbReference type="EMBL" id="CAF1521094.1"/>
    </source>
</evidence>
<keyword evidence="4" id="KW-1185">Reference proteome</keyword>
<gene>
    <name evidence="3" type="ORF">EDS130_LOCUS43879</name>
    <name evidence="2" type="ORF">XAT740_LOCUS20128</name>
</gene>
<evidence type="ECO:0000313" key="5">
    <source>
        <dbReference type="Proteomes" id="UP000663852"/>
    </source>
</evidence>
<dbReference type="EMBL" id="CAJNOJ010000772">
    <property type="protein sequence ID" value="CAF1521094.1"/>
    <property type="molecule type" value="Genomic_DNA"/>
</dbReference>
<evidence type="ECO:0000313" key="2">
    <source>
        <dbReference type="EMBL" id="CAF1135444.1"/>
    </source>
</evidence>
<proteinExistence type="predicted"/>
<dbReference type="Proteomes" id="UP000663828">
    <property type="component" value="Unassembled WGS sequence"/>
</dbReference>
<evidence type="ECO:0000313" key="4">
    <source>
        <dbReference type="Proteomes" id="UP000663828"/>
    </source>
</evidence>
<organism evidence="3 5">
    <name type="scientific">Adineta ricciae</name>
    <name type="common">Rotifer</name>
    <dbReference type="NCBI Taxonomy" id="249248"/>
    <lineage>
        <taxon>Eukaryota</taxon>
        <taxon>Metazoa</taxon>
        <taxon>Spiralia</taxon>
        <taxon>Gnathifera</taxon>
        <taxon>Rotifera</taxon>
        <taxon>Eurotatoria</taxon>
        <taxon>Bdelloidea</taxon>
        <taxon>Adinetida</taxon>
        <taxon>Adinetidae</taxon>
        <taxon>Adineta</taxon>
    </lineage>
</organism>
<evidence type="ECO:0000256" key="1">
    <source>
        <dbReference type="SAM" id="Phobius"/>
    </source>
</evidence>
<dbReference type="EMBL" id="CAJNOR010001395">
    <property type="protein sequence ID" value="CAF1135444.1"/>
    <property type="molecule type" value="Genomic_DNA"/>
</dbReference>
<sequence length="156" mass="17198">MDKITAIDLKAGLHIIEKHPYAISALGVALSIIALKQSISDRNSVNRVKQEYENLLKMDPSDFATLEKHIEHITKRTKEIRDQIIALKEQQLYSGVYKAVGAIALAPIAYFTGSSVLMTSMTAASLGTGLASIINFYNCYELGQMIKQLEQNGLIV</sequence>
<name>A0A815UUN5_ADIRI</name>
<keyword evidence="1" id="KW-0812">Transmembrane</keyword>
<feature type="transmembrane region" description="Helical" evidence="1">
    <location>
        <begin position="117"/>
        <end position="137"/>
    </location>
</feature>